<dbReference type="GO" id="GO:0006412">
    <property type="term" value="P:translation"/>
    <property type="evidence" value="ECO:0007669"/>
    <property type="project" value="InterPro"/>
</dbReference>
<comment type="similarity">
    <text evidence="1 4">Belongs to the universal ribosomal protein uS11 family.</text>
</comment>
<protein>
    <submittedName>
        <fullName evidence="5">30S ribosomal protein S11</fullName>
    </submittedName>
</protein>
<dbReference type="GO" id="GO:0003735">
    <property type="term" value="F:structural constituent of ribosome"/>
    <property type="evidence" value="ECO:0007669"/>
    <property type="project" value="InterPro"/>
</dbReference>
<dbReference type="InterPro" id="IPR001971">
    <property type="entry name" value="Ribosomal_uS11"/>
</dbReference>
<dbReference type="InterPro" id="IPR036967">
    <property type="entry name" value="Ribosomal_uS11_sf"/>
</dbReference>
<comment type="caution">
    <text evidence="5">The sequence shown here is derived from an EMBL/GenBank/DDBJ whole genome shotgun (WGS) entry which is preliminary data.</text>
</comment>
<keyword evidence="2 4" id="KW-0689">Ribosomal protein</keyword>
<dbReference type="PANTHER" id="PTHR11759">
    <property type="entry name" value="40S RIBOSOMAL PROTEIN S14/30S RIBOSOMAL PROTEIN S11"/>
    <property type="match status" value="1"/>
</dbReference>
<dbReference type="PROSITE" id="PS00054">
    <property type="entry name" value="RIBOSOMAL_S11"/>
    <property type="match status" value="1"/>
</dbReference>
<dbReference type="SUPFAM" id="SSF53137">
    <property type="entry name" value="Translational machinery components"/>
    <property type="match status" value="1"/>
</dbReference>
<proteinExistence type="inferred from homology"/>
<name>A0AA35WGJ2_GEOBA</name>
<sequence>MASLRLLDTWRLFSAPQSLQKTLLNCTHWKPPSPYNIHSVVPRILLTTAVPLRSSSTIGADILGQLNLRPEAHRQDPRDQVPTSVKTPTPQAVTELPIMHIKATHNNTIVTLSDAGGRVLAWTSAGAVGFKGARRGTNFAGQEAGAEAARKALKLGFKSFQVKLKGTGPGRKPSLKGLEMGGINIITLQDVTPVPHNGCRPRKARRL</sequence>
<evidence type="ECO:0000256" key="3">
    <source>
        <dbReference type="ARBA" id="ARBA00023274"/>
    </source>
</evidence>
<dbReference type="GO" id="GO:0005840">
    <property type="term" value="C:ribosome"/>
    <property type="evidence" value="ECO:0007669"/>
    <property type="project" value="UniProtKB-KW"/>
</dbReference>
<dbReference type="InterPro" id="IPR018102">
    <property type="entry name" value="Ribosomal_uS11_CS"/>
</dbReference>
<dbReference type="Pfam" id="PF00411">
    <property type="entry name" value="Ribosomal_S11"/>
    <property type="match status" value="1"/>
</dbReference>
<evidence type="ECO:0000256" key="1">
    <source>
        <dbReference type="ARBA" id="ARBA00006194"/>
    </source>
</evidence>
<evidence type="ECO:0000313" key="6">
    <source>
        <dbReference type="Proteomes" id="UP001174909"/>
    </source>
</evidence>
<dbReference type="EMBL" id="CASHTH010001532">
    <property type="protein sequence ID" value="CAI8016481.1"/>
    <property type="molecule type" value="Genomic_DNA"/>
</dbReference>
<accession>A0AA35WGJ2</accession>
<dbReference type="HAMAP" id="MF_01310">
    <property type="entry name" value="Ribosomal_uS11"/>
    <property type="match status" value="1"/>
</dbReference>
<dbReference type="Gene3D" id="3.30.420.80">
    <property type="entry name" value="Ribosomal protein S11"/>
    <property type="match status" value="1"/>
</dbReference>
<organism evidence="5 6">
    <name type="scientific">Geodia barretti</name>
    <name type="common">Barrett's horny sponge</name>
    <dbReference type="NCBI Taxonomy" id="519541"/>
    <lineage>
        <taxon>Eukaryota</taxon>
        <taxon>Metazoa</taxon>
        <taxon>Porifera</taxon>
        <taxon>Demospongiae</taxon>
        <taxon>Heteroscleromorpha</taxon>
        <taxon>Tetractinellida</taxon>
        <taxon>Astrophorina</taxon>
        <taxon>Geodiidae</taxon>
        <taxon>Geodia</taxon>
    </lineage>
</organism>
<reference evidence="5" key="1">
    <citation type="submission" date="2023-03" db="EMBL/GenBank/DDBJ databases">
        <authorList>
            <person name="Steffen K."/>
            <person name="Cardenas P."/>
        </authorList>
    </citation>
    <scope>NUCLEOTIDE SEQUENCE</scope>
</reference>
<dbReference type="NCBIfam" id="NF003698">
    <property type="entry name" value="PRK05309.1"/>
    <property type="match status" value="1"/>
</dbReference>
<keyword evidence="3 4" id="KW-0687">Ribonucleoprotein</keyword>
<evidence type="ECO:0000256" key="4">
    <source>
        <dbReference type="RuleBase" id="RU003629"/>
    </source>
</evidence>
<keyword evidence="6" id="KW-1185">Reference proteome</keyword>
<dbReference type="AlphaFoldDB" id="A0AA35WGJ2"/>
<evidence type="ECO:0000313" key="5">
    <source>
        <dbReference type="EMBL" id="CAI8016481.1"/>
    </source>
</evidence>
<dbReference type="GO" id="GO:1990904">
    <property type="term" value="C:ribonucleoprotein complex"/>
    <property type="evidence" value="ECO:0007669"/>
    <property type="project" value="UniProtKB-KW"/>
</dbReference>
<gene>
    <name evidence="5" type="ORF">GBAR_LOCUS10107</name>
</gene>
<evidence type="ECO:0000256" key="2">
    <source>
        <dbReference type="ARBA" id="ARBA00022980"/>
    </source>
</evidence>
<dbReference type="Proteomes" id="UP001174909">
    <property type="component" value="Unassembled WGS sequence"/>
</dbReference>